<comment type="caution">
    <text evidence="8">The sequence shown here is derived from an EMBL/GenBank/DDBJ whole genome shotgun (WGS) entry which is preliminary data.</text>
</comment>
<evidence type="ECO:0000256" key="5">
    <source>
        <dbReference type="ARBA" id="ARBA00023242"/>
    </source>
</evidence>
<name>A0AAN7T0H3_9EURO</name>
<protein>
    <recommendedName>
        <fullName evidence="7">J domain-containing protein</fullName>
    </recommendedName>
</protein>
<evidence type="ECO:0000256" key="6">
    <source>
        <dbReference type="SAM" id="MobiDB-lite"/>
    </source>
</evidence>
<dbReference type="Proteomes" id="UP001309876">
    <property type="component" value="Unassembled WGS sequence"/>
</dbReference>
<dbReference type="EMBL" id="JAVRRJ010000003">
    <property type="protein sequence ID" value="KAK5086465.1"/>
    <property type="molecule type" value="Genomic_DNA"/>
</dbReference>
<sequence>MPHHSDHDHDHQHNPFLEQVGKLPDYYCALGVSRKATGDEIDKAFRKLSLKFHPDKNPGNAKAAEEFKKLSNYREVLRDPQQRALREEDVGRINLQRLERRVGIRVVGDLNRDHRIIEETRIKEGGGIDAVHRVVLDLIRSEIHDRGTITDLEMTRGHTNIRSTTGMTGLTVFLVGATIRPRHHHHHQALLNHRQDPHETMAVMEVAIRLVHHQKLRENIHGQEPRSGPSTDLGQAR</sequence>
<comment type="subcellular location">
    <subcellularLocation>
        <location evidence="2">Cytoplasm</location>
    </subcellularLocation>
    <subcellularLocation>
        <location evidence="1">Nucleus</location>
    </subcellularLocation>
</comment>
<dbReference type="Pfam" id="PF00226">
    <property type="entry name" value="DnaJ"/>
    <property type="match status" value="1"/>
</dbReference>
<proteinExistence type="predicted"/>
<reference evidence="8 9" key="1">
    <citation type="submission" date="2023-08" db="EMBL/GenBank/DDBJ databases">
        <title>Black Yeasts Isolated from many extreme environments.</title>
        <authorList>
            <person name="Coleine C."/>
            <person name="Stajich J.E."/>
            <person name="Selbmann L."/>
        </authorList>
    </citation>
    <scope>NUCLEOTIDE SEQUENCE [LARGE SCALE GENOMIC DNA]</scope>
    <source>
        <strain evidence="8 9">CCFEE 5910</strain>
    </source>
</reference>
<feature type="domain" description="J" evidence="7">
    <location>
        <begin position="25"/>
        <end position="90"/>
    </location>
</feature>
<evidence type="ECO:0000256" key="2">
    <source>
        <dbReference type="ARBA" id="ARBA00004496"/>
    </source>
</evidence>
<feature type="region of interest" description="Disordered" evidence="6">
    <location>
        <begin position="217"/>
        <end position="237"/>
    </location>
</feature>
<dbReference type="CDD" id="cd06257">
    <property type="entry name" value="DnaJ"/>
    <property type="match status" value="1"/>
</dbReference>
<dbReference type="InterPro" id="IPR001623">
    <property type="entry name" value="DnaJ_domain"/>
</dbReference>
<gene>
    <name evidence="8" type="ORF">LTR05_003633</name>
</gene>
<evidence type="ECO:0000256" key="4">
    <source>
        <dbReference type="ARBA" id="ARBA00023186"/>
    </source>
</evidence>
<evidence type="ECO:0000313" key="8">
    <source>
        <dbReference type="EMBL" id="KAK5086465.1"/>
    </source>
</evidence>
<dbReference type="InterPro" id="IPR036869">
    <property type="entry name" value="J_dom_sf"/>
</dbReference>
<dbReference type="PANTHER" id="PTHR44313">
    <property type="entry name" value="DNAJ HOMOLOG SUBFAMILY C MEMBER 17"/>
    <property type="match status" value="1"/>
</dbReference>
<organism evidence="8 9">
    <name type="scientific">Lithohypha guttulata</name>
    <dbReference type="NCBI Taxonomy" id="1690604"/>
    <lineage>
        <taxon>Eukaryota</taxon>
        <taxon>Fungi</taxon>
        <taxon>Dikarya</taxon>
        <taxon>Ascomycota</taxon>
        <taxon>Pezizomycotina</taxon>
        <taxon>Eurotiomycetes</taxon>
        <taxon>Chaetothyriomycetidae</taxon>
        <taxon>Chaetothyriales</taxon>
        <taxon>Trichomeriaceae</taxon>
        <taxon>Lithohypha</taxon>
    </lineage>
</organism>
<dbReference type="PANTHER" id="PTHR44313:SF1">
    <property type="entry name" value="DNAJ HOMOLOG SUBFAMILY C MEMBER 17"/>
    <property type="match status" value="1"/>
</dbReference>
<keyword evidence="5" id="KW-0539">Nucleus</keyword>
<keyword evidence="9" id="KW-1185">Reference proteome</keyword>
<evidence type="ECO:0000313" key="9">
    <source>
        <dbReference type="Proteomes" id="UP001309876"/>
    </source>
</evidence>
<keyword evidence="3" id="KW-0963">Cytoplasm</keyword>
<dbReference type="PROSITE" id="PS50076">
    <property type="entry name" value="DNAJ_2"/>
    <property type="match status" value="1"/>
</dbReference>
<evidence type="ECO:0000256" key="3">
    <source>
        <dbReference type="ARBA" id="ARBA00022490"/>
    </source>
</evidence>
<dbReference type="GO" id="GO:0005681">
    <property type="term" value="C:spliceosomal complex"/>
    <property type="evidence" value="ECO:0007669"/>
    <property type="project" value="TreeGrafter"/>
</dbReference>
<keyword evidence="4" id="KW-0143">Chaperone</keyword>
<evidence type="ECO:0000256" key="1">
    <source>
        <dbReference type="ARBA" id="ARBA00004123"/>
    </source>
</evidence>
<dbReference type="AlphaFoldDB" id="A0AAN7T0H3"/>
<dbReference type="GO" id="GO:0000390">
    <property type="term" value="P:spliceosomal complex disassembly"/>
    <property type="evidence" value="ECO:0007669"/>
    <property type="project" value="TreeGrafter"/>
</dbReference>
<dbReference type="GO" id="GO:0005737">
    <property type="term" value="C:cytoplasm"/>
    <property type="evidence" value="ECO:0007669"/>
    <property type="project" value="UniProtKB-SubCell"/>
</dbReference>
<feature type="compositionally biased region" description="Polar residues" evidence="6">
    <location>
        <begin position="228"/>
        <end position="237"/>
    </location>
</feature>
<dbReference type="SUPFAM" id="SSF46565">
    <property type="entry name" value="Chaperone J-domain"/>
    <property type="match status" value="1"/>
</dbReference>
<dbReference type="Gene3D" id="1.10.287.110">
    <property type="entry name" value="DnaJ domain"/>
    <property type="match status" value="1"/>
</dbReference>
<dbReference type="SMART" id="SM00271">
    <property type="entry name" value="DnaJ"/>
    <property type="match status" value="1"/>
</dbReference>
<accession>A0AAN7T0H3</accession>
<evidence type="ECO:0000259" key="7">
    <source>
        <dbReference type="PROSITE" id="PS50076"/>
    </source>
</evidence>
<dbReference type="InterPro" id="IPR052094">
    <property type="entry name" value="Pre-mRNA-splicing_ERAD"/>
</dbReference>
<dbReference type="PRINTS" id="PR00625">
    <property type="entry name" value="JDOMAIN"/>
</dbReference>